<evidence type="ECO:0000313" key="7">
    <source>
        <dbReference type="Proteomes" id="UP000554482"/>
    </source>
</evidence>
<dbReference type="Proteomes" id="UP000554482">
    <property type="component" value="Unassembled WGS sequence"/>
</dbReference>
<dbReference type="SMART" id="SM00949">
    <property type="entry name" value="PAZ"/>
    <property type="match status" value="1"/>
</dbReference>
<dbReference type="Pfam" id="PF02170">
    <property type="entry name" value="PAZ"/>
    <property type="match status" value="1"/>
</dbReference>
<dbReference type="Pfam" id="PF08699">
    <property type="entry name" value="ArgoL1"/>
    <property type="match status" value="1"/>
</dbReference>
<dbReference type="PANTHER" id="PTHR22891">
    <property type="entry name" value="EUKARYOTIC TRANSLATION INITIATION FACTOR 2C"/>
    <property type="match status" value="1"/>
</dbReference>
<comment type="similarity">
    <text evidence="1">Belongs to the argonaute family. Ago subfamily.</text>
</comment>
<feature type="domain" description="PAZ" evidence="4">
    <location>
        <begin position="426"/>
        <end position="539"/>
    </location>
</feature>
<dbReference type="Pfam" id="PF16487">
    <property type="entry name" value="ArgoMid"/>
    <property type="match status" value="1"/>
</dbReference>
<keyword evidence="7" id="KW-1185">Reference proteome</keyword>
<dbReference type="Gene3D" id="3.30.420.10">
    <property type="entry name" value="Ribonuclease H-like superfamily/Ribonuclease H"/>
    <property type="match status" value="1"/>
</dbReference>
<dbReference type="GO" id="GO:0003723">
    <property type="term" value="F:RNA binding"/>
    <property type="evidence" value="ECO:0007669"/>
    <property type="project" value="InterPro"/>
</dbReference>
<dbReference type="InterPro" id="IPR024357">
    <property type="entry name" value="Argonaut_Gly-rich"/>
</dbReference>
<comment type="caution">
    <text evidence="6">The sequence shown here is derived from an EMBL/GenBank/DDBJ whole genome shotgun (WGS) entry which is preliminary data.</text>
</comment>
<feature type="compositionally biased region" description="Gly residues" evidence="3">
    <location>
        <begin position="70"/>
        <end position="79"/>
    </location>
</feature>
<dbReference type="Gene3D" id="3.40.50.2300">
    <property type="match status" value="1"/>
</dbReference>
<dbReference type="Pfam" id="PF16488">
    <property type="entry name" value="ArgoL2"/>
    <property type="match status" value="1"/>
</dbReference>
<dbReference type="OrthoDB" id="10252740at2759"/>
<dbReference type="InterPro" id="IPR032473">
    <property type="entry name" value="Argonaute_Mid_dom"/>
</dbReference>
<dbReference type="Pfam" id="PF16486">
    <property type="entry name" value="ArgoN"/>
    <property type="match status" value="1"/>
</dbReference>
<dbReference type="InterPro" id="IPR036085">
    <property type="entry name" value="PAZ_dom_sf"/>
</dbReference>
<feature type="region of interest" description="Disordered" evidence="3">
    <location>
        <begin position="1"/>
        <end position="185"/>
    </location>
</feature>
<evidence type="ECO:0000256" key="2">
    <source>
        <dbReference type="ARBA" id="ARBA00023158"/>
    </source>
</evidence>
<feature type="compositionally biased region" description="Gly residues" evidence="3">
    <location>
        <begin position="45"/>
        <end position="61"/>
    </location>
</feature>
<feature type="region of interest" description="Disordered" evidence="3">
    <location>
        <begin position="1038"/>
        <end position="1067"/>
    </location>
</feature>
<dbReference type="InterPro" id="IPR036397">
    <property type="entry name" value="RNaseH_sf"/>
</dbReference>
<gene>
    <name evidence="6" type="ORF">FRX31_007120</name>
</gene>
<dbReference type="AlphaFoldDB" id="A0A7J6X4J9"/>
<keyword evidence="2" id="KW-0943">RNA-mediated gene silencing</keyword>
<dbReference type="PROSITE" id="PS50821">
    <property type="entry name" value="PAZ"/>
    <property type="match status" value="1"/>
</dbReference>
<dbReference type="InterPro" id="IPR003100">
    <property type="entry name" value="PAZ_dom"/>
</dbReference>
<dbReference type="InterPro" id="IPR014811">
    <property type="entry name" value="ArgoL1"/>
</dbReference>
<name>A0A7J6X4J9_THATH</name>
<evidence type="ECO:0000313" key="6">
    <source>
        <dbReference type="EMBL" id="KAF5203292.1"/>
    </source>
</evidence>
<evidence type="ECO:0000259" key="4">
    <source>
        <dbReference type="PROSITE" id="PS50821"/>
    </source>
</evidence>
<organism evidence="6 7">
    <name type="scientific">Thalictrum thalictroides</name>
    <name type="common">Rue-anemone</name>
    <name type="synonym">Anemone thalictroides</name>
    <dbReference type="NCBI Taxonomy" id="46969"/>
    <lineage>
        <taxon>Eukaryota</taxon>
        <taxon>Viridiplantae</taxon>
        <taxon>Streptophyta</taxon>
        <taxon>Embryophyta</taxon>
        <taxon>Tracheophyta</taxon>
        <taxon>Spermatophyta</taxon>
        <taxon>Magnoliopsida</taxon>
        <taxon>Ranunculales</taxon>
        <taxon>Ranunculaceae</taxon>
        <taxon>Thalictroideae</taxon>
        <taxon>Thalictrum</taxon>
    </lineage>
</organism>
<dbReference type="InterPro" id="IPR045246">
    <property type="entry name" value="Piwi_ago-like"/>
</dbReference>
<feature type="compositionally biased region" description="Low complexity" evidence="3">
    <location>
        <begin position="115"/>
        <end position="127"/>
    </location>
</feature>
<feature type="compositionally biased region" description="Low complexity" evidence="3">
    <location>
        <begin position="167"/>
        <end position="176"/>
    </location>
</feature>
<dbReference type="Pfam" id="PF12764">
    <property type="entry name" value="Gly-rich_Ago1"/>
    <property type="match status" value="1"/>
</dbReference>
<dbReference type="EMBL" id="JABWDY010007001">
    <property type="protein sequence ID" value="KAF5203292.1"/>
    <property type="molecule type" value="Genomic_DNA"/>
</dbReference>
<dbReference type="InterPro" id="IPR012337">
    <property type="entry name" value="RNaseH-like_sf"/>
</dbReference>
<dbReference type="SUPFAM" id="SSF101690">
    <property type="entry name" value="PAZ domain"/>
    <property type="match status" value="1"/>
</dbReference>
<dbReference type="InterPro" id="IPR032474">
    <property type="entry name" value="Argonaute_N"/>
</dbReference>
<dbReference type="FunFam" id="2.170.260.10:FF:000001">
    <property type="entry name" value="Protein argonaute-2"/>
    <property type="match status" value="1"/>
</dbReference>
<feature type="compositionally biased region" description="Gly residues" evidence="3">
    <location>
        <begin position="86"/>
        <end position="103"/>
    </location>
</feature>
<dbReference type="FunFam" id="3.30.420.10:FF:000013">
    <property type="entry name" value="protein argonaute 10-like"/>
    <property type="match status" value="1"/>
</dbReference>
<evidence type="ECO:0000259" key="5">
    <source>
        <dbReference type="PROSITE" id="PS50822"/>
    </source>
</evidence>
<dbReference type="GO" id="GO:0031047">
    <property type="term" value="P:regulatory ncRNA-mediated gene silencing"/>
    <property type="evidence" value="ECO:0007669"/>
    <property type="project" value="UniProtKB-KW"/>
</dbReference>
<dbReference type="InterPro" id="IPR032472">
    <property type="entry name" value="ArgoL2"/>
</dbReference>
<dbReference type="CDD" id="cd02846">
    <property type="entry name" value="PAZ_argonaute_like"/>
    <property type="match status" value="1"/>
</dbReference>
<dbReference type="Pfam" id="PF02171">
    <property type="entry name" value="Piwi"/>
    <property type="match status" value="1"/>
</dbReference>
<dbReference type="CDD" id="cd04657">
    <property type="entry name" value="Piwi_ago-like"/>
    <property type="match status" value="1"/>
</dbReference>
<dbReference type="InterPro" id="IPR003165">
    <property type="entry name" value="Piwi"/>
</dbReference>
<proteinExistence type="inferred from homology"/>
<dbReference type="SUPFAM" id="SSF53098">
    <property type="entry name" value="Ribonuclease H-like"/>
    <property type="match status" value="1"/>
</dbReference>
<feature type="compositionally biased region" description="Polar residues" evidence="3">
    <location>
        <begin position="13"/>
        <end position="22"/>
    </location>
</feature>
<feature type="domain" description="Piwi" evidence="5">
    <location>
        <begin position="713"/>
        <end position="1034"/>
    </location>
</feature>
<evidence type="ECO:0000256" key="1">
    <source>
        <dbReference type="ARBA" id="ARBA00008201"/>
    </source>
</evidence>
<feature type="compositionally biased region" description="Polar residues" evidence="3">
    <location>
        <begin position="128"/>
        <end position="139"/>
    </location>
</feature>
<dbReference type="SMART" id="SM01163">
    <property type="entry name" value="DUF1785"/>
    <property type="match status" value="1"/>
</dbReference>
<dbReference type="Gene3D" id="2.170.260.10">
    <property type="entry name" value="paz domain"/>
    <property type="match status" value="1"/>
</dbReference>
<evidence type="ECO:0000256" key="3">
    <source>
        <dbReference type="SAM" id="MobiDB-lite"/>
    </source>
</evidence>
<protein>
    <submittedName>
        <fullName evidence="6">Argonaute like</fullName>
    </submittedName>
</protein>
<sequence length="1088" mass="120363">MVRKRRTEPSGAGETSHSQEVSGGTGRAAQYSPPAGPPQPAQQPAGGGGGGAGAGHQGGRGWNPQLQQQGGRGGYGDGRGYSQSQGRGGGYGDGRGYSQGQGRGVSQPRGGMSSQPQYGGPPVGYQGRATQPQGTSFQQPGGPPRSSPELHQATVGPIQATRTPDESSASLGGSSSRPPESTPSLVTNQFQEISIQSEGTSSQAIQPVAPSSKSVRFPLRPGKGSIGTRCIVKANHFFAELPDKDLHQYDVSITPEVTSRGVNRAVMKKLVDLYKESHLGKRLPAYDGRKSLYTAGPLPFTSKDFSITLVDEDDGTNAPRRERQFKVVIKLAARADLHHLGLFLQGKQSDAPQEALQVLDIVLRELPTSRYCPVGRSFYSPNLGRRQSLGEGLESWRGFYQSIRPTQMGLSLNIDMSSTAFIEPLPVIEFVTQLLNRDVVSRPLSDADRVKIKKALRGVKVEVTHRGNMRRKYRISGLTSQATRELTFPVDERNTMKSVVQYFQETYGFVIQHTTWPCLQVGSQQRPNYLPMEVCKIVEGQRYSKRLNERQITALLKVTCQRPHEREKDILETVRHNAYRNDPYAEEFGIKISDKLAAVEARILPPPWLKYHETGREKDCLPHVGQWNMMNKKMVNGGTVSNWMCINFSRNVQESVARGFCHELAQMCFISGMAFNPEPVLPPYNARPDQVEKALKSRYHECMTKLQRKELDLLIVILPDNNGSLYGDLKRICETDLGLVSQCCLTKHVFRMSKQYMANVALKINVKVGGRNTVLADALSRRIPLVSDRPTIIFGADVTHPHPGEDSSPSIAAVVASQDWPEVTKYAGLVCAQAHRQELIQDLYKTWHDPVKGTMHGGMVKELLISFRRATGQKPERIIFYRDGVSEGQFYQVLLYELDAIRRACASLEPNYQPPVTFVVVQKRHHTRLFANNHADRRAVDKSGNILPGTVVDSKICHPTEFDFYLCSHAGIQGTSRPAHYHVLWDENKFTADGLQTLTNNLCYTYARCTRSVSIVPPAYYAHLAAFRARFYMEPETSDSGSLTSAAAGRGPGVGGGNNRNTRFQSANTAVRPLPALKENVKRVMFYC</sequence>
<dbReference type="FunFam" id="3.40.50.2300:FF:000110">
    <property type="entry name" value="Argonaute 10"/>
    <property type="match status" value="1"/>
</dbReference>
<dbReference type="SMART" id="SM00950">
    <property type="entry name" value="Piwi"/>
    <property type="match status" value="1"/>
</dbReference>
<reference evidence="6 7" key="1">
    <citation type="submission" date="2020-06" db="EMBL/GenBank/DDBJ databases">
        <title>Transcriptomic and genomic resources for Thalictrum thalictroides and T. hernandezii: Facilitating candidate gene discovery in an emerging model plant lineage.</title>
        <authorList>
            <person name="Arias T."/>
            <person name="Riano-Pachon D.M."/>
            <person name="Di Stilio V.S."/>
        </authorList>
    </citation>
    <scope>NUCLEOTIDE SEQUENCE [LARGE SCALE GENOMIC DNA]</scope>
    <source>
        <strain evidence="7">cv. WT478/WT964</strain>
        <tissue evidence="6">Leaves</tissue>
    </source>
</reference>
<dbReference type="PROSITE" id="PS50822">
    <property type="entry name" value="PIWI"/>
    <property type="match status" value="1"/>
</dbReference>
<accession>A0A7J6X4J9</accession>